<proteinExistence type="predicted"/>
<protein>
    <submittedName>
        <fullName evidence="2">Uncharacterized protein</fullName>
    </submittedName>
</protein>
<name>A0A2N9F998_FAGSY</name>
<dbReference type="AlphaFoldDB" id="A0A2N9F998"/>
<feature type="region of interest" description="Disordered" evidence="1">
    <location>
        <begin position="183"/>
        <end position="203"/>
    </location>
</feature>
<accession>A0A2N9F998</accession>
<evidence type="ECO:0000313" key="2">
    <source>
        <dbReference type="EMBL" id="SPC83753.1"/>
    </source>
</evidence>
<evidence type="ECO:0000256" key="1">
    <source>
        <dbReference type="SAM" id="MobiDB-lite"/>
    </source>
</evidence>
<organism evidence="2">
    <name type="scientific">Fagus sylvatica</name>
    <name type="common">Beechnut</name>
    <dbReference type="NCBI Taxonomy" id="28930"/>
    <lineage>
        <taxon>Eukaryota</taxon>
        <taxon>Viridiplantae</taxon>
        <taxon>Streptophyta</taxon>
        <taxon>Embryophyta</taxon>
        <taxon>Tracheophyta</taxon>
        <taxon>Spermatophyta</taxon>
        <taxon>Magnoliopsida</taxon>
        <taxon>eudicotyledons</taxon>
        <taxon>Gunneridae</taxon>
        <taxon>Pentapetalae</taxon>
        <taxon>rosids</taxon>
        <taxon>fabids</taxon>
        <taxon>Fagales</taxon>
        <taxon>Fagaceae</taxon>
        <taxon>Fagus</taxon>
    </lineage>
</organism>
<sequence>MIWGCRNDVWLNQPQLEASMTRPKAVTYVEEYLEANKRVDSTKPITENKWLPPPNDCVKLNVAWQRFKESKTYGVGSVIRDYAGVLLAAHCEILPQVGDNLTMATRGGFGIGEIWPKSDEISPDLEPLHGGERFGGADRTVTSPDLEPLHGGERFGGADWTVWWCRSDSVAVEIDVICGDGDRRCGGGDRTTPTTAGGGDSRFLFVKPKRKWEREREMEVGRSEGGGKK</sequence>
<dbReference type="EMBL" id="OIVN01000668">
    <property type="protein sequence ID" value="SPC83753.1"/>
    <property type="molecule type" value="Genomic_DNA"/>
</dbReference>
<reference evidence="2" key="1">
    <citation type="submission" date="2018-02" db="EMBL/GenBank/DDBJ databases">
        <authorList>
            <person name="Cohen D.B."/>
            <person name="Kent A.D."/>
        </authorList>
    </citation>
    <scope>NUCLEOTIDE SEQUENCE</scope>
</reference>
<gene>
    <name evidence="2" type="ORF">FSB_LOCUS11635</name>
</gene>